<evidence type="ECO:0000313" key="1">
    <source>
        <dbReference type="EMBL" id="KAA6407213.1"/>
    </source>
</evidence>
<dbReference type="Proteomes" id="UP000324767">
    <property type="component" value="Unassembled WGS sequence"/>
</dbReference>
<evidence type="ECO:0000313" key="2">
    <source>
        <dbReference type="Proteomes" id="UP000324767"/>
    </source>
</evidence>
<proteinExistence type="predicted"/>
<dbReference type="EMBL" id="VXIT01000019">
    <property type="protein sequence ID" value="KAA6407213.1"/>
    <property type="molecule type" value="Genomic_DNA"/>
</dbReference>
<name>A0A5M8PDR8_9LECA</name>
<organism evidence="1 2">
    <name type="scientific">Lasallia pustulata</name>
    <dbReference type="NCBI Taxonomy" id="136370"/>
    <lineage>
        <taxon>Eukaryota</taxon>
        <taxon>Fungi</taxon>
        <taxon>Dikarya</taxon>
        <taxon>Ascomycota</taxon>
        <taxon>Pezizomycotina</taxon>
        <taxon>Lecanoromycetes</taxon>
        <taxon>OSLEUM clade</taxon>
        <taxon>Umbilicariomycetidae</taxon>
        <taxon>Umbilicariales</taxon>
        <taxon>Umbilicariaceae</taxon>
        <taxon>Lasallia</taxon>
    </lineage>
</organism>
<gene>
    <name evidence="1" type="ORF">FRX48_09015</name>
</gene>
<sequence>MNAARLVDKKNPSTRHVTPKDFIVQRGEPITIKFQVIMQYPRGNESSRHLGVAEGSPSNPTPTLTQALWWTRLKSTKTVEVIQQHEKAEMSASKSACKSACSIN</sequence>
<comment type="caution">
    <text evidence="1">The sequence shown here is derived from an EMBL/GenBank/DDBJ whole genome shotgun (WGS) entry which is preliminary data.</text>
</comment>
<accession>A0A5M8PDR8</accession>
<reference evidence="1 2" key="1">
    <citation type="submission" date="2019-09" db="EMBL/GenBank/DDBJ databases">
        <title>The hologenome of the rock-dwelling lichen Lasallia pustulata.</title>
        <authorList>
            <person name="Greshake Tzovaras B."/>
            <person name="Segers F."/>
            <person name="Bicker A."/>
            <person name="Dal Grande F."/>
            <person name="Otte J."/>
            <person name="Hankeln T."/>
            <person name="Schmitt I."/>
            <person name="Ebersberger I."/>
        </authorList>
    </citation>
    <scope>NUCLEOTIDE SEQUENCE [LARGE SCALE GENOMIC DNA]</scope>
    <source>
        <strain evidence="1">A1-1</strain>
    </source>
</reference>
<dbReference type="AlphaFoldDB" id="A0A5M8PDR8"/>
<protein>
    <submittedName>
        <fullName evidence="1">Uncharacterized protein</fullName>
    </submittedName>
</protein>